<dbReference type="RefSeq" id="WP_192023549.1">
    <property type="nucleotide sequence ID" value="NZ_JACYTN010000001.1"/>
</dbReference>
<evidence type="ECO:0000256" key="5">
    <source>
        <dbReference type="ARBA" id="ARBA00022884"/>
    </source>
</evidence>
<evidence type="ECO:0000256" key="7">
    <source>
        <dbReference type="SAM" id="MobiDB-lite"/>
    </source>
</evidence>
<keyword evidence="4 6" id="KW-0548">Nucleotidyltransferase</keyword>
<dbReference type="Pfam" id="PF03726">
    <property type="entry name" value="PNPase"/>
    <property type="match status" value="1"/>
</dbReference>
<keyword evidence="3 6" id="KW-0808">Transferase</keyword>
<dbReference type="PROSITE" id="PS50084">
    <property type="entry name" value="KH_TYPE_1"/>
    <property type="match status" value="1"/>
</dbReference>
<dbReference type="InterPro" id="IPR003029">
    <property type="entry name" value="S1_domain"/>
</dbReference>
<dbReference type="Pfam" id="PF00575">
    <property type="entry name" value="S1"/>
    <property type="match status" value="1"/>
</dbReference>
<evidence type="ECO:0000256" key="6">
    <source>
        <dbReference type="HAMAP-Rule" id="MF_01595"/>
    </source>
</evidence>
<dbReference type="NCBIfam" id="TIGR03591">
    <property type="entry name" value="polynuc_phos"/>
    <property type="match status" value="1"/>
</dbReference>
<reference evidence="9 10" key="1">
    <citation type="submission" date="2020-09" db="EMBL/GenBank/DDBJ databases">
        <title>Paenibacillus sp. CAU 1523 isolated from sand of Haeundae Beach.</title>
        <authorList>
            <person name="Kim W."/>
        </authorList>
    </citation>
    <scope>NUCLEOTIDE SEQUENCE [LARGE SCALE GENOMIC DNA]</scope>
    <source>
        <strain evidence="9 10">CAU 1523</strain>
    </source>
</reference>
<dbReference type="Gene3D" id="3.30.230.70">
    <property type="entry name" value="GHMP Kinase, N-terminal domain"/>
    <property type="match status" value="2"/>
</dbReference>
<dbReference type="PANTHER" id="PTHR11252">
    <property type="entry name" value="POLYRIBONUCLEOTIDE NUCLEOTIDYLTRANSFERASE"/>
    <property type="match status" value="1"/>
</dbReference>
<feature type="domain" description="S1 motif" evidence="8">
    <location>
        <begin position="620"/>
        <end position="688"/>
    </location>
</feature>
<dbReference type="CDD" id="cd11363">
    <property type="entry name" value="RNase_PH_PNPase_1"/>
    <property type="match status" value="1"/>
</dbReference>
<keyword evidence="5 6" id="KW-0694">RNA-binding</keyword>
<evidence type="ECO:0000256" key="3">
    <source>
        <dbReference type="ARBA" id="ARBA00022679"/>
    </source>
</evidence>
<feature type="compositionally biased region" description="Low complexity" evidence="7">
    <location>
        <begin position="699"/>
        <end position="712"/>
    </location>
</feature>
<evidence type="ECO:0000256" key="4">
    <source>
        <dbReference type="ARBA" id="ARBA00022695"/>
    </source>
</evidence>
<protein>
    <recommendedName>
        <fullName evidence="6">Polyribonucleotide nucleotidyltransferase</fullName>
        <ecNumber evidence="6">2.7.7.8</ecNumber>
    </recommendedName>
    <alternativeName>
        <fullName evidence="6">Polynucleotide phosphorylase</fullName>
        <shortName evidence="6">PNPase</shortName>
    </alternativeName>
</protein>
<name>A0ABR9ASX2_9BACL</name>
<evidence type="ECO:0000259" key="8">
    <source>
        <dbReference type="PROSITE" id="PS50126"/>
    </source>
</evidence>
<dbReference type="Gene3D" id="2.40.50.140">
    <property type="entry name" value="Nucleic acid-binding proteins"/>
    <property type="match status" value="1"/>
</dbReference>
<dbReference type="Pfam" id="PF03725">
    <property type="entry name" value="RNase_PH_C"/>
    <property type="match status" value="1"/>
</dbReference>
<dbReference type="PANTHER" id="PTHR11252:SF0">
    <property type="entry name" value="POLYRIBONUCLEOTIDE NUCLEOTIDYLTRANSFERASE 1, MITOCHONDRIAL"/>
    <property type="match status" value="1"/>
</dbReference>
<proteinExistence type="inferred from homology"/>
<dbReference type="GO" id="GO:0004654">
    <property type="term" value="F:polyribonucleotide nucleotidyltransferase activity"/>
    <property type="evidence" value="ECO:0007669"/>
    <property type="project" value="UniProtKB-EC"/>
</dbReference>
<comment type="caution">
    <text evidence="9">The sequence shown here is derived from an EMBL/GenBank/DDBJ whole genome shotgun (WGS) entry which is preliminary data.</text>
</comment>
<dbReference type="Pfam" id="PF01138">
    <property type="entry name" value="RNase_PH"/>
    <property type="match status" value="2"/>
</dbReference>
<evidence type="ECO:0000256" key="1">
    <source>
        <dbReference type="ARBA" id="ARBA00007404"/>
    </source>
</evidence>
<keyword evidence="10" id="KW-1185">Reference proteome</keyword>
<dbReference type="NCBIfam" id="NF008805">
    <property type="entry name" value="PRK11824.1"/>
    <property type="match status" value="1"/>
</dbReference>
<accession>A0ABR9ASX2</accession>
<dbReference type="InterPro" id="IPR020568">
    <property type="entry name" value="Ribosomal_Su5_D2-typ_SF"/>
</dbReference>
<comment type="function">
    <text evidence="6">Involved in mRNA degradation. Catalyzes the phosphorolysis of single-stranded polyribonucleotides processively in the 3'- to 5'-direction.</text>
</comment>
<dbReference type="SUPFAM" id="SSF50249">
    <property type="entry name" value="Nucleic acid-binding proteins"/>
    <property type="match status" value="1"/>
</dbReference>
<gene>
    <name evidence="6 9" type="primary">pnp</name>
    <name evidence="9" type="ORF">IFO66_02235</name>
</gene>
<dbReference type="EC" id="2.7.7.8" evidence="6"/>
<organism evidence="9 10">
    <name type="scientific">Paenibacillus arenosi</name>
    <dbReference type="NCBI Taxonomy" id="2774142"/>
    <lineage>
        <taxon>Bacteria</taxon>
        <taxon>Bacillati</taxon>
        <taxon>Bacillota</taxon>
        <taxon>Bacilli</taxon>
        <taxon>Bacillales</taxon>
        <taxon>Paenibacillaceae</taxon>
        <taxon>Paenibacillus</taxon>
    </lineage>
</organism>
<evidence type="ECO:0000313" key="10">
    <source>
        <dbReference type="Proteomes" id="UP000634529"/>
    </source>
</evidence>
<keyword evidence="2 6" id="KW-0963">Cytoplasm</keyword>
<dbReference type="CDD" id="cd04472">
    <property type="entry name" value="S1_PNPase"/>
    <property type="match status" value="1"/>
</dbReference>
<dbReference type="InterPro" id="IPR012340">
    <property type="entry name" value="NA-bd_OB-fold"/>
</dbReference>
<dbReference type="SMART" id="SM00316">
    <property type="entry name" value="S1"/>
    <property type="match status" value="1"/>
</dbReference>
<evidence type="ECO:0000256" key="2">
    <source>
        <dbReference type="ARBA" id="ARBA00022490"/>
    </source>
</evidence>
<dbReference type="SUPFAM" id="SSF55666">
    <property type="entry name" value="Ribonuclease PH domain 2-like"/>
    <property type="match status" value="2"/>
</dbReference>
<dbReference type="Gene3D" id="3.30.1370.10">
    <property type="entry name" value="K Homology domain, type 1"/>
    <property type="match status" value="1"/>
</dbReference>
<dbReference type="InterPro" id="IPR001247">
    <property type="entry name" value="ExoRNase_PH_dom1"/>
</dbReference>
<dbReference type="InterPro" id="IPR036345">
    <property type="entry name" value="ExoRNase_PH_dom2_sf"/>
</dbReference>
<comment type="subcellular location">
    <subcellularLocation>
        <location evidence="6">Cytoplasm</location>
    </subcellularLocation>
</comment>
<dbReference type="SUPFAM" id="SSF54211">
    <property type="entry name" value="Ribosomal protein S5 domain 2-like"/>
    <property type="match status" value="2"/>
</dbReference>
<feature type="region of interest" description="Disordered" evidence="7">
    <location>
        <begin position="696"/>
        <end position="741"/>
    </location>
</feature>
<comment type="cofactor">
    <cofactor evidence="6">
        <name>Mg(2+)</name>
        <dbReference type="ChEBI" id="CHEBI:18420"/>
    </cofactor>
</comment>
<dbReference type="PIRSF" id="PIRSF005499">
    <property type="entry name" value="PNPase"/>
    <property type="match status" value="1"/>
</dbReference>
<feature type="binding site" evidence="6">
    <location>
        <position position="490"/>
    </location>
    <ligand>
        <name>Mg(2+)</name>
        <dbReference type="ChEBI" id="CHEBI:18420"/>
    </ligand>
</feature>
<dbReference type="SMART" id="SM00322">
    <property type="entry name" value="KH"/>
    <property type="match status" value="1"/>
</dbReference>
<dbReference type="InterPro" id="IPR027408">
    <property type="entry name" value="PNPase/RNase_PH_dom_sf"/>
</dbReference>
<evidence type="ECO:0000313" key="9">
    <source>
        <dbReference type="EMBL" id="MBD8497112.1"/>
    </source>
</evidence>
<dbReference type="CDD" id="cd02393">
    <property type="entry name" value="KH-I_PNPase"/>
    <property type="match status" value="1"/>
</dbReference>
<dbReference type="PROSITE" id="PS50126">
    <property type="entry name" value="S1"/>
    <property type="match status" value="1"/>
</dbReference>
<dbReference type="CDD" id="cd11364">
    <property type="entry name" value="RNase_PH_PNPase_2"/>
    <property type="match status" value="1"/>
</dbReference>
<dbReference type="InterPro" id="IPR036612">
    <property type="entry name" value="KH_dom_type_1_sf"/>
</dbReference>
<dbReference type="Proteomes" id="UP000634529">
    <property type="component" value="Unassembled WGS sequence"/>
</dbReference>
<dbReference type="InterPro" id="IPR004087">
    <property type="entry name" value="KH_dom"/>
</dbReference>
<dbReference type="HAMAP" id="MF_01595">
    <property type="entry name" value="PNPase"/>
    <property type="match status" value="1"/>
</dbReference>
<comment type="similarity">
    <text evidence="1 6">Belongs to the polyribonucleotide nucleotidyltransferase family.</text>
</comment>
<keyword evidence="6" id="KW-0460">Magnesium</keyword>
<sequence length="741" mass="80881">MHRIEMDLGGRPLVLETGQLAKQANAAVTVRYGDTVVLCTVTASKEPKDLDFFPLTVNYEERLYSVGKIPGGFIKREGRPSEKAILASRLIDRPIRPLFPEGFRNDVQIVDLVMSVDQDCPPEIAAMIGTSASLAISDVPFNGPIGGVIVGRIDGQFIINPTVEQEEKTDLHLVVAGTKDAIMMVEAEANEVPEEVMLEAILFGHDEIKNIVAKIEEFAAISGKEKIEAKLHAVDEEVSAAVRAFAQSRLVEAIRIQEKHARQDAIDAINQEAAEHFEQLYIEQPEKMDDVKETLYDIVKEEVRRLITHDKVRPDGRQLSEIRPIESQVGLLPRTHGSGLFTRGQTQALSICTLGALGDVQILDGVGTEESKRFMHHYNFPPFSVGEARPLRAPGRREIGHGALGERALSKVIPNEVDFPYTIRLVSECLESNGSTSQASICASTLAMMDAGVPIKAPVAGIAMGLIKDGDHFSILSDIQGMEDHLGDMDFKVAGTAEGVTAIQMDIKIDGINRDILSQALAQANEGRMHILGKMLEAIQQPRETLSQYAPKILTMQINPDKIRDVIGAGGKVVNKIIDETGVKIDIEQDGRIFIASPSQEANERARDIIEGIVREVEIGEVYTGTVKRVEKFGAFVEVLPNKEGLVHISQLSTERVAKVEDVVNIGDKIEVKVVEIDQQGRINLSHKVLLEPASEAGTAVVSSSSSSTARPPRSEGGRRPNGQGPRGPRPNQGDNRSDRS</sequence>
<keyword evidence="6" id="KW-0479">Metal-binding</keyword>
<dbReference type="InterPro" id="IPR015848">
    <property type="entry name" value="PNPase_PH_RNA-bd_bac/org-type"/>
</dbReference>
<comment type="catalytic activity">
    <reaction evidence="6">
        <text>RNA(n+1) + phosphate = RNA(n) + a ribonucleoside 5'-diphosphate</text>
        <dbReference type="Rhea" id="RHEA:22096"/>
        <dbReference type="Rhea" id="RHEA-COMP:14527"/>
        <dbReference type="Rhea" id="RHEA-COMP:17342"/>
        <dbReference type="ChEBI" id="CHEBI:43474"/>
        <dbReference type="ChEBI" id="CHEBI:57930"/>
        <dbReference type="ChEBI" id="CHEBI:140395"/>
        <dbReference type="EC" id="2.7.7.8"/>
    </reaction>
</comment>
<dbReference type="InterPro" id="IPR004088">
    <property type="entry name" value="KH_dom_type_1"/>
</dbReference>
<dbReference type="EMBL" id="JACYTN010000001">
    <property type="protein sequence ID" value="MBD8497112.1"/>
    <property type="molecule type" value="Genomic_DNA"/>
</dbReference>
<dbReference type="InterPro" id="IPR015847">
    <property type="entry name" value="ExoRNase_PH_dom2"/>
</dbReference>
<dbReference type="SUPFAM" id="SSF54791">
    <property type="entry name" value="Eukaryotic type KH-domain (KH-domain type I)"/>
    <property type="match status" value="1"/>
</dbReference>
<dbReference type="InterPro" id="IPR012162">
    <property type="entry name" value="PNPase"/>
</dbReference>
<feature type="binding site" evidence="6">
    <location>
        <position position="484"/>
    </location>
    <ligand>
        <name>Mg(2+)</name>
        <dbReference type="ChEBI" id="CHEBI:18420"/>
    </ligand>
</feature>
<dbReference type="Pfam" id="PF00013">
    <property type="entry name" value="KH_1"/>
    <property type="match status" value="1"/>
</dbReference>